<dbReference type="InterPro" id="IPR036662">
    <property type="entry name" value="PTS_EIIA_man-typ_sf"/>
</dbReference>
<evidence type="ECO:0000256" key="5">
    <source>
        <dbReference type="ARBA" id="ARBA00022679"/>
    </source>
</evidence>
<protein>
    <submittedName>
        <fullName evidence="9">Mannose/fructose/sorbose-specific phosphotransferase system IIA component</fullName>
    </submittedName>
</protein>
<dbReference type="CDD" id="cd00006">
    <property type="entry name" value="PTS_IIA_man"/>
    <property type="match status" value="1"/>
</dbReference>
<dbReference type="PANTHER" id="PTHR33799:SF1">
    <property type="entry name" value="PTS SYSTEM MANNOSE-SPECIFIC EIIAB COMPONENT-RELATED"/>
    <property type="match status" value="1"/>
</dbReference>
<keyword evidence="6" id="KW-0598">Phosphotransferase system</keyword>
<evidence type="ECO:0000256" key="7">
    <source>
        <dbReference type="ARBA" id="ARBA00022777"/>
    </source>
</evidence>
<dbReference type="Gene3D" id="3.40.50.510">
    <property type="entry name" value="Phosphotransferase system, mannose-type IIA component"/>
    <property type="match status" value="1"/>
</dbReference>
<comment type="caution">
    <text evidence="9">The sequence shown here is derived from an EMBL/GenBank/DDBJ whole genome shotgun (WGS) entry which is preliminary data.</text>
</comment>
<dbReference type="SUPFAM" id="SSF53062">
    <property type="entry name" value="PTS system fructose IIA component-like"/>
    <property type="match status" value="1"/>
</dbReference>
<comment type="subcellular location">
    <subcellularLocation>
        <location evidence="1">Cytoplasm</location>
    </subcellularLocation>
</comment>
<keyword evidence="3" id="KW-0963">Cytoplasm</keyword>
<proteinExistence type="predicted"/>
<dbReference type="InterPro" id="IPR033887">
    <property type="entry name" value="PTS_IIA_man"/>
</dbReference>
<keyword evidence="2" id="KW-0813">Transport</keyword>
<accession>A0ABT9WR73</accession>
<keyword evidence="4" id="KW-0762">Sugar transport</keyword>
<dbReference type="Proteomes" id="UP001223586">
    <property type="component" value="Unassembled WGS sequence"/>
</dbReference>
<gene>
    <name evidence="9" type="ORF">J2S08_001428</name>
</gene>
<dbReference type="Pfam" id="PF03610">
    <property type="entry name" value="EIIA-man"/>
    <property type="match status" value="1"/>
</dbReference>
<evidence type="ECO:0000256" key="4">
    <source>
        <dbReference type="ARBA" id="ARBA00022597"/>
    </source>
</evidence>
<keyword evidence="7" id="KW-0418">Kinase</keyword>
<evidence type="ECO:0000256" key="3">
    <source>
        <dbReference type="ARBA" id="ARBA00022490"/>
    </source>
</evidence>
<feature type="domain" description="PTS EIIA type-4" evidence="8">
    <location>
        <begin position="1"/>
        <end position="121"/>
    </location>
</feature>
<evidence type="ECO:0000256" key="1">
    <source>
        <dbReference type="ARBA" id="ARBA00004496"/>
    </source>
</evidence>
<keyword evidence="5" id="KW-0808">Transferase</keyword>
<evidence type="ECO:0000259" key="8">
    <source>
        <dbReference type="PROSITE" id="PS51096"/>
    </source>
</evidence>
<dbReference type="RefSeq" id="WP_307228035.1">
    <property type="nucleotide sequence ID" value="NZ_JAUSTT010000007.1"/>
</dbReference>
<evidence type="ECO:0000313" key="9">
    <source>
        <dbReference type="EMBL" id="MDQ0175594.1"/>
    </source>
</evidence>
<reference evidence="9 10" key="1">
    <citation type="submission" date="2023-07" db="EMBL/GenBank/DDBJ databases">
        <title>Genomic Encyclopedia of Type Strains, Phase IV (KMG-IV): sequencing the most valuable type-strain genomes for metagenomic binning, comparative biology and taxonomic classification.</title>
        <authorList>
            <person name="Goeker M."/>
        </authorList>
    </citation>
    <scope>NUCLEOTIDE SEQUENCE [LARGE SCALE GENOMIC DNA]</scope>
    <source>
        <strain evidence="9 10">DSM 23837</strain>
    </source>
</reference>
<keyword evidence="10" id="KW-1185">Reference proteome</keyword>
<dbReference type="InterPro" id="IPR004701">
    <property type="entry name" value="PTS_EIIA_man-typ"/>
</dbReference>
<evidence type="ECO:0000256" key="6">
    <source>
        <dbReference type="ARBA" id="ARBA00022683"/>
    </source>
</evidence>
<dbReference type="PROSITE" id="PS51096">
    <property type="entry name" value="PTS_EIIA_TYPE_4"/>
    <property type="match status" value="1"/>
</dbReference>
<evidence type="ECO:0000256" key="2">
    <source>
        <dbReference type="ARBA" id="ARBA00022448"/>
    </source>
</evidence>
<name>A0ABT9WR73_9BACI</name>
<sequence length="138" mass="14714">MIGIVLTGHGSFAPGMLSSVELITGEMKQIQVVTFNEDQDLLQKQLEKAIAEVNTGSGVVCFTDLAGGTPFNVCAKIAAAMDDVKVIGGTNSPMLLSGFFQRESSLDEFVEKVLNEGKSNIKQFLAKKKVSETAEDGI</sequence>
<dbReference type="InterPro" id="IPR051471">
    <property type="entry name" value="Bacterial_PTS_sugar_comp"/>
</dbReference>
<organism evidence="9 10">
    <name type="scientific">Bacillus chungangensis</name>
    <dbReference type="NCBI Taxonomy" id="587633"/>
    <lineage>
        <taxon>Bacteria</taxon>
        <taxon>Bacillati</taxon>
        <taxon>Bacillota</taxon>
        <taxon>Bacilli</taxon>
        <taxon>Bacillales</taxon>
        <taxon>Bacillaceae</taxon>
        <taxon>Bacillus</taxon>
    </lineage>
</organism>
<evidence type="ECO:0000313" key="10">
    <source>
        <dbReference type="Proteomes" id="UP001223586"/>
    </source>
</evidence>
<dbReference type="EMBL" id="JAUSTT010000007">
    <property type="protein sequence ID" value="MDQ0175594.1"/>
    <property type="molecule type" value="Genomic_DNA"/>
</dbReference>
<dbReference type="PANTHER" id="PTHR33799">
    <property type="entry name" value="PTS PERMEASE-RELATED-RELATED"/>
    <property type="match status" value="1"/>
</dbReference>